<proteinExistence type="predicted"/>
<organism evidence="2 3">
    <name type="scientific">Rhodonellum psychrophilum GCM71 = DSM 17998</name>
    <dbReference type="NCBI Taxonomy" id="1123057"/>
    <lineage>
        <taxon>Bacteria</taxon>
        <taxon>Pseudomonadati</taxon>
        <taxon>Bacteroidota</taxon>
        <taxon>Cytophagia</taxon>
        <taxon>Cytophagales</taxon>
        <taxon>Cytophagaceae</taxon>
        <taxon>Rhodonellum</taxon>
    </lineage>
</organism>
<feature type="compositionally biased region" description="Basic and acidic residues" evidence="1">
    <location>
        <begin position="16"/>
        <end position="28"/>
    </location>
</feature>
<protein>
    <submittedName>
        <fullName evidence="2">Uncharacterized protein</fullName>
    </submittedName>
</protein>
<name>U5BSG4_9BACT</name>
<reference evidence="2 3" key="1">
    <citation type="journal article" date="2013" name="Genome Announc.">
        <title>Draft Genome Sequence of the Psychrophilic and Alkaliphilic Rhodonellum psychrophilum Strain GCM71T.</title>
        <authorList>
            <person name="Hauptmann A.L."/>
            <person name="Glaring M.A."/>
            <person name="Hallin P.F."/>
            <person name="Prieme A."/>
            <person name="Stougaard P."/>
        </authorList>
    </citation>
    <scope>NUCLEOTIDE SEQUENCE [LARGE SCALE GENOMIC DNA]</scope>
    <source>
        <strain evidence="2 3">GCM71</strain>
    </source>
</reference>
<gene>
    <name evidence="2" type="ORF">P872_21715</name>
</gene>
<evidence type="ECO:0000256" key="1">
    <source>
        <dbReference type="SAM" id="MobiDB-lite"/>
    </source>
</evidence>
<evidence type="ECO:0000313" key="2">
    <source>
        <dbReference type="EMBL" id="ERM80454.1"/>
    </source>
</evidence>
<feature type="compositionally biased region" description="Polar residues" evidence="1">
    <location>
        <begin position="1"/>
        <end position="14"/>
    </location>
</feature>
<evidence type="ECO:0000313" key="3">
    <source>
        <dbReference type="Proteomes" id="UP000016843"/>
    </source>
</evidence>
<sequence>MEVETARNSAPLENQEQDRYDEVKKTDKPLNVNPFQPGIELYKQNTGLDSNKIIAKKINCPF</sequence>
<dbReference type="AlphaFoldDB" id="U5BSG4"/>
<dbReference type="Proteomes" id="UP000016843">
    <property type="component" value="Unassembled WGS sequence"/>
</dbReference>
<accession>U5BSG4</accession>
<keyword evidence="3" id="KW-1185">Reference proteome</keyword>
<feature type="region of interest" description="Disordered" evidence="1">
    <location>
        <begin position="1"/>
        <end position="31"/>
    </location>
</feature>
<comment type="caution">
    <text evidence="2">The sequence shown here is derived from an EMBL/GenBank/DDBJ whole genome shotgun (WGS) entry which is preliminary data.</text>
</comment>
<dbReference type="EMBL" id="AWXR01000099">
    <property type="protein sequence ID" value="ERM80454.1"/>
    <property type="molecule type" value="Genomic_DNA"/>
</dbReference>